<dbReference type="PROSITE" id="PS00217">
    <property type="entry name" value="SUGAR_TRANSPORT_2"/>
    <property type="match status" value="1"/>
</dbReference>
<evidence type="ECO:0000256" key="6">
    <source>
        <dbReference type="ARBA" id="ARBA00023136"/>
    </source>
</evidence>
<feature type="transmembrane region" description="Helical" evidence="8">
    <location>
        <begin position="102"/>
        <end position="124"/>
    </location>
</feature>
<keyword evidence="3 7" id="KW-0813">Transport</keyword>
<evidence type="ECO:0000259" key="9">
    <source>
        <dbReference type="PROSITE" id="PS50850"/>
    </source>
</evidence>
<dbReference type="NCBIfam" id="TIGR00879">
    <property type="entry name" value="SP"/>
    <property type="match status" value="1"/>
</dbReference>
<feature type="transmembrane region" description="Helical" evidence="8">
    <location>
        <begin position="295"/>
        <end position="314"/>
    </location>
</feature>
<evidence type="ECO:0000256" key="2">
    <source>
        <dbReference type="ARBA" id="ARBA00010992"/>
    </source>
</evidence>
<dbReference type="PROSITE" id="PS50850">
    <property type="entry name" value="MFS"/>
    <property type="match status" value="1"/>
</dbReference>
<proteinExistence type="inferred from homology"/>
<dbReference type="InterPro" id="IPR003663">
    <property type="entry name" value="Sugar/inositol_transpt"/>
</dbReference>
<evidence type="ECO:0000313" key="11">
    <source>
        <dbReference type="Proteomes" id="UP000016924"/>
    </source>
</evidence>
<evidence type="ECO:0000256" key="4">
    <source>
        <dbReference type="ARBA" id="ARBA00022692"/>
    </source>
</evidence>
<dbReference type="SUPFAM" id="SSF103473">
    <property type="entry name" value="MFS general substrate transporter"/>
    <property type="match status" value="1"/>
</dbReference>
<evidence type="ECO:0000256" key="1">
    <source>
        <dbReference type="ARBA" id="ARBA00004141"/>
    </source>
</evidence>
<feature type="transmembrane region" description="Helical" evidence="8">
    <location>
        <begin position="167"/>
        <end position="188"/>
    </location>
</feature>
<dbReference type="Gene3D" id="1.20.1250.20">
    <property type="entry name" value="MFS general substrate transporter like domains"/>
    <property type="match status" value="1"/>
</dbReference>
<dbReference type="OMA" id="LQFMLSW"/>
<feature type="transmembrane region" description="Helical" evidence="8">
    <location>
        <begin position="77"/>
        <end position="96"/>
    </location>
</feature>
<keyword evidence="5 8" id="KW-1133">Transmembrane helix</keyword>
<feature type="transmembrane region" description="Helical" evidence="8">
    <location>
        <begin position="48"/>
        <end position="70"/>
    </location>
</feature>
<sequence>MGRLVTAGSAIFLAIGGFLFGYDSGIISSTIAQPLFIEYFGDPSDAEVGGIVSSFTGGAILGALSISWLADLLGRKMTVFVGAVISVFGCALQGGATTIGMLIAGRFIAGISVGLLSAIVPMYCSEIATAQDRGKLSGLLQFMLSWGFFAAQWLGYGSFHVDSHFQWRFPLSFQVVPGLVMAAGIWFLHESPRWLMEKDRHEEARVVLQKLHGTGDNEEFLDLEFREIRDTIIADKTRSQMTWRGLLAKPTWRRRLLLGCGVQAFGQLSGVNVINYYGPRIYELLGIDTGTSLEIVGISGTLSIVYCAIGLYLLDKVGRVKPLIVSAIGCGLSLVVNAVLSQYFVLDVGTSTNAAALRSMVAMNFVFSLFFTMTGIISWVYPAEIFPIEIRAKGNSLSTLTNWCLNLLFAQISPIALGQVGFRFFYAFFVFNIVAMLCYIFFYPETKGRTLEQMDELFGDQIIPHALQDAEGAERAMSTFSAAGVERAASKSEKTIDFRHEKV</sequence>
<feature type="transmembrane region" description="Helical" evidence="8">
    <location>
        <begin position="323"/>
        <end position="345"/>
    </location>
</feature>
<dbReference type="PROSITE" id="PS00216">
    <property type="entry name" value="SUGAR_TRANSPORT_1"/>
    <property type="match status" value="1"/>
</dbReference>
<accession>R7YSX5</accession>
<reference evidence="11" key="1">
    <citation type="submission" date="2012-06" db="EMBL/GenBank/DDBJ databases">
        <title>The genome sequence of Coniosporium apollinis CBS 100218.</title>
        <authorList>
            <consortium name="The Broad Institute Genome Sequencing Platform"/>
            <person name="Cuomo C."/>
            <person name="Gorbushina A."/>
            <person name="Noack S."/>
            <person name="Walker B."/>
            <person name="Young S.K."/>
            <person name="Zeng Q."/>
            <person name="Gargeya S."/>
            <person name="Fitzgerald M."/>
            <person name="Haas B."/>
            <person name="Abouelleil A."/>
            <person name="Alvarado L."/>
            <person name="Arachchi H.M."/>
            <person name="Berlin A.M."/>
            <person name="Chapman S.B."/>
            <person name="Goldberg J."/>
            <person name="Griggs A."/>
            <person name="Gujja S."/>
            <person name="Hansen M."/>
            <person name="Howarth C."/>
            <person name="Imamovic A."/>
            <person name="Larimer J."/>
            <person name="McCowan C."/>
            <person name="Montmayeur A."/>
            <person name="Murphy C."/>
            <person name="Neiman D."/>
            <person name="Pearson M."/>
            <person name="Priest M."/>
            <person name="Roberts A."/>
            <person name="Saif S."/>
            <person name="Shea T."/>
            <person name="Sisk P."/>
            <person name="Sykes S."/>
            <person name="Wortman J."/>
            <person name="Nusbaum C."/>
            <person name="Birren B."/>
        </authorList>
    </citation>
    <scope>NUCLEOTIDE SEQUENCE [LARGE SCALE GENOMIC DNA]</scope>
    <source>
        <strain evidence="11">CBS 100218</strain>
    </source>
</reference>
<organism evidence="10 11">
    <name type="scientific">Coniosporium apollinis (strain CBS 100218)</name>
    <name type="common">Rock-inhabiting black yeast</name>
    <dbReference type="NCBI Taxonomy" id="1168221"/>
    <lineage>
        <taxon>Eukaryota</taxon>
        <taxon>Fungi</taxon>
        <taxon>Dikarya</taxon>
        <taxon>Ascomycota</taxon>
        <taxon>Pezizomycotina</taxon>
        <taxon>Dothideomycetes</taxon>
        <taxon>Dothideomycetes incertae sedis</taxon>
        <taxon>Coniosporium</taxon>
    </lineage>
</organism>
<dbReference type="InterPro" id="IPR020846">
    <property type="entry name" value="MFS_dom"/>
</dbReference>
<dbReference type="RefSeq" id="XP_007780073.1">
    <property type="nucleotide sequence ID" value="XM_007781883.1"/>
</dbReference>
<feature type="transmembrane region" description="Helical" evidence="8">
    <location>
        <begin position="256"/>
        <end position="275"/>
    </location>
</feature>
<dbReference type="GO" id="GO:0005351">
    <property type="term" value="F:carbohydrate:proton symporter activity"/>
    <property type="evidence" value="ECO:0007669"/>
    <property type="project" value="TreeGrafter"/>
</dbReference>
<dbReference type="PANTHER" id="PTHR48022">
    <property type="entry name" value="PLASTIDIC GLUCOSE TRANSPORTER 4"/>
    <property type="match status" value="1"/>
</dbReference>
<dbReference type="InterPro" id="IPR050360">
    <property type="entry name" value="MFS_Sugar_Transporters"/>
</dbReference>
<dbReference type="Proteomes" id="UP000016924">
    <property type="component" value="Unassembled WGS sequence"/>
</dbReference>
<feature type="transmembrane region" description="Helical" evidence="8">
    <location>
        <begin position="400"/>
        <end position="418"/>
    </location>
</feature>
<comment type="similarity">
    <text evidence="2 7">Belongs to the major facilitator superfamily. Sugar transporter (TC 2.A.1.1) family.</text>
</comment>
<dbReference type="EMBL" id="JH767570">
    <property type="protein sequence ID" value="EON64756.1"/>
    <property type="molecule type" value="Genomic_DNA"/>
</dbReference>
<dbReference type="HOGENOM" id="CLU_001265_30_13_1"/>
<comment type="subcellular location">
    <subcellularLocation>
        <location evidence="1">Membrane</location>
        <topology evidence="1">Multi-pass membrane protein</topology>
    </subcellularLocation>
</comment>
<dbReference type="GeneID" id="19901300"/>
<feature type="transmembrane region" description="Helical" evidence="8">
    <location>
        <begin position="365"/>
        <end position="388"/>
    </location>
</feature>
<feature type="domain" description="Major facilitator superfamily (MFS) profile" evidence="9">
    <location>
        <begin position="9"/>
        <end position="447"/>
    </location>
</feature>
<feature type="transmembrane region" description="Helical" evidence="8">
    <location>
        <begin position="136"/>
        <end position="155"/>
    </location>
</feature>
<dbReference type="OrthoDB" id="6612291at2759"/>
<dbReference type="STRING" id="1168221.R7YSX5"/>
<evidence type="ECO:0000313" key="10">
    <source>
        <dbReference type="EMBL" id="EON64756.1"/>
    </source>
</evidence>
<dbReference type="Pfam" id="PF00083">
    <property type="entry name" value="Sugar_tr"/>
    <property type="match status" value="1"/>
</dbReference>
<dbReference type="PANTHER" id="PTHR48022:SF9">
    <property type="entry name" value="MAJOR FACILITATOR SUPERFAMILY (MFS) PROFILE DOMAIN-CONTAINING PROTEIN"/>
    <property type="match status" value="1"/>
</dbReference>
<keyword evidence="6 8" id="KW-0472">Membrane</keyword>
<keyword evidence="11" id="KW-1185">Reference proteome</keyword>
<keyword evidence="4 8" id="KW-0812">Transmembrane</keyword>
<gene>
    <name evidence="10" type="ORF">W97_03989</name>
</gene>
<evidence type="ECO:0000256" key="5">
    <source>
        <dbReference type="ARBA" id="ARBA00022989"/>
    </source>
</evidence>
<feature type="transmembrane region" description="Helical" evidence="8">
    <location>
        <begin position="424"/>
        <end position="444"/>
    </location>
</feature>
<evidence type="ECO:0000256" key="3">
    <source>
        <dbReference type="ARBA" id="ARBA00022448"/>
    </source>
</evidence>
<protein>
    <recommendedName>
        <fullName evidence="9">Major facilitator superfamily (MFS) profile domain-containing protein</fullName>
    </recommendedName>
</protein>
<dbReference type="eggNOG" id="KOG0254">
    <property type="taxonomic scope" value="Eukaryota"/>
</dbReference>
<dbReference type="GO" id="GO:0016020">
    <property type="term" value="C:membrane"/>
    <property type="evidence" value="ECO:0007669"/>
    <property type="project" value="UniProtKB-SubCell"/>
</dbReference>
<name>R7YSX5_CONA1</name>
<evidence type="ECO:0000256" key="8">
    <source>
        <dbReference type="SAM" id="Phobius"/>
    </source>
</evidence>
<dbReference type="AlphaFoldDB" id="R7YSX5"/>
<dbReference type="InterPro" id="IPR005828">
    <property type="entry name" value="MFS_sugar_transport-like"/>
</dbReference>
<dbReference type="InterPro" id="IPR036259">
    <property type="entry name" value="MFS_trans_sf"/>
</dbReference>
<dbReference type="InterPro" id="IPR005829">
    <property type="entry name" value="Sugar_transporter_CS"/>
</dbReference>
<evidence type="ECO:0000256" key="7">
    <source>
        <dbReference type="RuleBase" id="RU003346"/>
    </source>
</evidence>
<dbReference type="FunFam" id="1.20.1250.20:FF:000090">
    <property type="entry name" value="MFS sugar transporter, putative"/>
    <property type="match status" value="1"/>
</dbReference>
<dbReference type="PRINTS" id="PR00171">
    <property type="entry name" value="SUGRTRNSPORT"/>
</dbReference>